<evidence type="ECO:0000313" key="3">
    <source>
        <dbReference type="Proteomes" id="UP001596171"/>
    </source>
</evidence>
<dbReference type="Gene3D" id="1.10.260.40">
    <property type="entry name" value="lambda repressor-like DNA-binding domains"/>
    <property type="match status" value="1"/>
</dbReference>
<dbReference type="RefSeq" id="WP_137615397.1">
    <property type="nucleotide sequence ID" value="NZ_BJDI01000002.1"/>
</dbReference>
<reference evidence="3" key="1">
    <citation type="journal article" date="2019" name="Int. J. Syst. Evol. Microbiol.">
        <title>The Global Catalogue of Microorganisms (GCM) 10K type strain sequencing project: providing services to taxonomists for standard genome sequencing and annotation.</title>
        <authorList>
            <consortium name="The Broad Institute Genomics Platform"/>
            <consortium name="The Broad Institute Genome Sequencing Center for Infectious Disease"/>
            <person name="Wu L."/>
            <person name="Ma J."/>
        </authorList>
    </citation>
    <scope>NUCLEOTIDE SEQUENCE [LARGE SCALE GENOMIC DNA]</scope>
    <source>
        <strain evidence="3">CCM 8930</strain>
    </source>
</reference>
<dbReference type="InterPro" id="IPR001387">
    <property type="entry name" value="Cro/C1-type_HTH"/>
</dbReference>
<dbReference type="Proteomes" id="UP001596171">
    <property type="component" value="Unassembled WGS sequence"/>
</dbReference>
<protein>
    <submittedName>
        <fullName evidence="2">Helix-turn-helix domain-containing protein</fullName>
    </submittedName>
</protein>
<gene>
    <name evidence="2" type="ORF">ACFP1L_07850</name>
</gene>
<proteinExistence type="predicted"/>
<dbReference type="InterPro" id="IPR010982">
    <property type="entry name" value="Lambda_DNA-bd_dom_sf"/>
</dbReference>
<evidence type="ECO:0000313" key="2">
    <source>
        <dbReference type="EMBL" id="MFC6201783.1"/>
    </source>
</evidence>
<name>A0ABW1SKJ6_9LACO</name>
<dbReference type="EMBL" id="JBHSSE010000016">
    <property type="protein sequence ID" value="MFC6201783.1"/>
    <property type="molecule type" value="Genomic_DNA"/>
</dbReference>
<dbReference type="PROSITE" id="PS50943">
    <property type="entry name" value="HTH_CROC1"/>
    <property type="match status" value="1"/>
</dbReference>
<keyword evidence="3" id="KW-1185">Reference proteome</keyword>
<organism evidence="2 3">
    <name type="scientific">Lactiplantibacillus nangangensis</name>
    <dbReference type="NCBI Taxonomy" id="2559917"/>
    <lineage>
        <taxon>Bacteria</taxon>
        <taxon>Bacillati</taxon>
        <taxon>Bacillota</taxon>
        <taxon>Bacilli</taxon>
        <taxon>Lactobacillales</taxon>
        <taxon>Lactobacillaceae</taxon>
        <taxon>Lactiplantibacillus</taxon>
    </lineage>
</organism>
<feature type="domain" description="HTH cro/C1-type" evidence="1">
    <location>
        <begin position="78"/>
        <end position="116"/>
    </location>
</feature>
<dbReference type="SUPFAM" id="SSF47413">
    <property type="entry name" value="lambda repressor-like DNA-binding domains"/>
    <property type="match status" value="1"/>
</dbReference>
<accession>A0ABW1SKJ6</accession>
<dbReference type="CDD" id="cd00093">
    <property type="entry name" value="HTH_XRE"/>
    <property type="match status" value="1"/>
</dbReference>
<comment type="caution">
    <text evidence="2">The sequence shown here is derived from an EMBL/GenBank/DDBJ whole genome shotgun (WGS) entry which is preliminary data.</text>
</comment>
<evidence type="ECO:0000259" key="1">
    <source>
        <dbReference type="PROSITE" id="PS50943"/>
    </source>
</evidence>
<dbReference type="Pfam" id="PF01381">
    <property type="entry name" value="HTH_3"/>
    <property type="match status" value="1"/>
</dbReference>
<sequence length="185" mass="21820">MTKKTFYNEELNTTDEYSEVWKYELMQVKDIPNLIVHNHYWKDSQGELWLDFNDPNENFRRAFNVYRSRKGFMQPAEIRKLRENLHLSQRVFAERLGISYAKVSQIETNKRIQTLSQEVSFRKAQQDYERQGFLTSYDSSASTSDKLTRVLTETKYSDTAKYFYTISDGAKATIFKAQEFVGGVV</sequence>
<dbReference type="SMART" id="SM00530">
    <property type="entry name" value="HTH_XRE"/>
    <property type="match status" value="1"/>
</dbReference>